<dbReference type="Pfam" id="PF03364">
    <property type="entry name" value="Polyketide_cyc"/>
    <property type="match status" value="1"/>
</dbReference>
<dbReference type="SUPFAM" id="SSF55961">
    <property type="entry name" value="Bet v1-like"/>
    <property type="match status" value="1"/>
</dbReference>
<dbReference type="Gene3D" id="3.30.530.20">
    <property type="match status" value="1"/>
</dbReference>
<dbReference type="InterPro" id="IPR005031">
    <property type="entry name" value="COQ10_START"/>
</dbReference>
<evidence type="ECO:0000313" key="4">
    <source>
        <dbReference type="Proteomes" id="UP000007881"/>
    </source>
</evidence>
<name>I0IDA7_PHYMF</name>
<dbReference type="AlphaFoldDB" id="I0IDA7"/>
<dbReference type="OrthoDB" id="9793552at2"/>
<evidence type="ECO:0000256" key="1">
    <source>
        <dbReference type="ARBA" id="ARBA00008918"/>
    </source>
</evidence>
<protein>
    <recommendedName>
        <fullName evidence="2">Coenzyme Q-binding protein COQ10 START domain-containing protein</fullName>
    </recommendedName>
</protein>
<feature type="domain" description="Coenzyme Q-binding protein COQ10 START" evidence="2">
    <location>
        <begin position="19"/>
        <end position="143"/>
    </location>
</feature>
<dbReference type="CDD" id="cd07820">
    <property type="entry name" value="SRPBCC_3"/>
    <property type="match status" value="1"/>
</dbReference>
<organism evidence="3 4">
    <name type="scientific">Phycisphaera mikurensis (strain NBRC 102666 / KCTC 22515 / FYK2301M01)</name>
    <dbReference type="NCBI Taxonomy" id="1142394"/>
    <lineage>
        <taxon>Bacteria</taxon>
        <taxon>Pseudomonadati</taxon>
        <taxon>Planctomycetota</taxon>
        <taxon>Phycisphaerae</taxon>
        <taxon>Phycisphaerales</taxon>
        <taxon>Phycisphaeraceae</taxon>
        <taxon>Phycisphaera</taxon>
    </lineage>
</organism>
<reference evidence="3 4" key="1">
    <citation type="submission" date="2012-02" db="EMBL/GenBank/DDBJ databases">
        <title>Complete genome sequence of Phycisphaera mikurensis NBRC 102666.</title>
        <authorList>
            <person name="Ankai A."/>
            <person name="Hosoyama A."/>
            <person name="Terui Y."/>
            <person name="Sekine M."/>
            <person name="Fukai R."/>
            <person name="Kato Y."/>
            <person name="Nakamura S."/>
            <person name="Yamada-Narita S."/>
            <person name="Kawakoshi A."/>
            <person name="Fukunaga Y."/>
            <person name="Yamazaki S."/>
            <person name="Fujita N."/>
        </authorList>
    </citation>
    <scope>NUCLEOTIDE SEQUENCE [LARGE SCALE GENOMIC DNA]</scope>
    <source>
        <strain evidence="4">NBRC 102666 / KCTC 22515 / FYK2301M01</strain>
    </source>
</reference>
<accession>I0IDA7</accession>
<dbReference type="RefSeq" id="WP_014436464.1">
    <property type="nucleotide sequence ID" value="NC_017080.1"/>
</dbReference>
<evidence type="ECO:0000313" key="3">
    <source>
        <dbReference type="EMBL" id="BAM03245.1"/>
    </source>
</evidence>
<dbReference type="KEGG" id="phm:PSMK_10860"/>
<dbReference type="STRING" id="1142394.PSMK_10860"/>
<dbReference type="EMBL" id="AP012338">
    <property type="protein sequence ID" value="BAM03245.1"/>
    <property type="molecule type" value="Genomic_DNA"/>
</dbReference>
<dbReference type="eggNOG" id="COG4276">
    <property type="taxonomic scope" value="Bacteria"/>
</dbReference>
<comment type="similarity">
    <text evidence="1">Belongs to the ribosome association toxin RatA family.</text>
</comment>
<evidence type="ECO:0000259" key="2">
    <source>
        <dbReference type="Pfam" id="PF03364"/>
    </source>
</evidence>
<gene>
    <name evidence="3" type="ordered locus">PSMK_10860</name>
</gene>
<dbReference type="Proteomes" id="UP000007881">
    <property type="component" value="Chromosome"/>
</dbReference>
<keyword evidence="4" id="KW-1185">Reference proteome</keyword>
<dbReference type="InterPro" id="IPR023393">
    <property type="entry name" value="START-like_dom_sf"/>
</dbReference>
<proteinExistence type="inferred from homology"/>
<sequence length="172" mass="19734">MIATGRRQNDFLLLAEQWLPASPEKLWPFVTDCRHMNFVLPAWIRFHVVDPRIEPLATGVRYRYRLRLHGLPLSWTTRIEEVDAPRFFADEQERGPYARFRHEHTYLPRSGGTLTRDRVIYRPPGGPLAGLANAVVRRDLTKLFENRHRVLAGLYASGGDPAPRLAEGPGRA</sequence>
<dbReference type="HOGENOM" id="CLU_112936_1_0_0"/>